<gene>
    <name evidence="2" type="ORF">QO231_18850</name>
</gene>
<accession>A0ABU3VI92</accession>
<dbReference type="PROSITE" id="PS51186">
    <property type="entry name" value="GNAT"/>
    <property type="match status" value="1"/>
</dbReference>
<feature type="domain" description="N-acetyltransferase" evidence="1">
    <location>
        <begin position="10"/>
        <end position="169"/>
    </location>
</feature>
<keyword evidence="3" id="KW-1185">Reference proteome</keyword>
<dbReference type="CDD" id="cd04301">
    <property type="entry name" value="NAT_SF"/>
    <property type="match status" value="1"/>
</dbReference>
<organism evidence="2 3">
    <name type="scientific">Sedimentitalea todarodis</name>
    <dbReference type="NCBI Taxonomy" id="1631240"/>
    <lineage>
        <taxon>Bacteria</taxon>
        <taxon>Pseudomonadati</taxon>
        <taxon>Pseudomonadota</taxon>
        <taxon>Alphaproteobacteria</taxon>
        <taxon>Rhodobacterales</taxon>
        <taxon>Paracoccaceae</taxon>
        <taxon>Sedimentitalea</taxon>
    </lineage>
</organism>
<dbReference type="InterPro" id="IPR016181">
    <property type="entry name" value="Acyl_CoA_acyltransferase"/>
</dbReference>
<protein>
    <submittedName>
        <fullName evidence="2">GNAT family N-acetyltransferase</fullName>
    </submittedName>
</protein>
<comment type="caution">
    <text evidence="2">The sequence shown here is derived from an EMBL/GenBank/DDBJ whole genome shotgun (WGS) entry which is preliminary data.</text>
</comment>
<dbReference type="Proteomes" id="UP001255416">
    <property type="component" value="Unassembled WGS sequence"/>
</dbReference>
<dbReference type="Pfam" id="PF00583">
    <property type="entry name" value="Acetyltransf_1"/>
    <property type="match status" value="1"/>
</dbReference>
<dbReference type="SUPFAM" id="SSF55729">
    <property type="entry name" value="Acyl-CoA N-acyltransferases (Nat)"/>
    <property type="match status" value="1"/>
</dbReference>
<dbReference type="Gene3D" id="3.40.630.30">
    <property type="match status" value="1"/>
</dbReference>
<dbReference type="RefSeq" id="WP_316779995.1">
    <property type="nucleotide sequence ID" value="NZ_JASMWN010000017.1"/>
</dbReference>
<evidence type="ECO:0000313" key="3">
    <source>
        <dbReference type="Proteomes" id="UP001255416"/>
    </source>
</evidence>
<dbReference type="EMBL" id="JASMWN010000017">
    <property type="protein sequence ID" value="MDU9005896.1"/>
    <property type="molecule type" value="Genomic_DNA"/>
</dbReference>
<name>A0ABU3VI92_9RHOB</name>
<evidence type="ECO:0000259" key="1">
    <source>
        <dbReference type="PROSITE" id="PS51186"/>
    </source>
</evidence>
<reference evidence="3" key="1">
    <citation type="submission" date="2023-05" db="EMBL/GenBank/DDBJ databases">
        <title>Sedimentitalea sp. nov. JM2-8.</title>
        <authorList>
            <person name="Huang J."/>
        </authorList>
    </citation>
    <scope>NUCLEOTIDE SEQUENCE [LARGE SCALE GENOMIC DNA]</scope>
    <source>
        <strain evidence="3">KHS03</strain>
    </source>
</reference>
<proteinExistence type="predicted"/>
<sequence length="183" mass="21260">MNTDTDHTQPNIRRLWQSDQATLVDFFQRMDLQTRRLRFFAPVDDDYLKSYAEGILSKDTVAYGAFPDQTLRGITELRVLQDKWPRAAEIALLVEPEWQEKGLGDALFDRGITAAQNRNIKSLHMLCLKENKRMQYLAKKHDAVLKFETGETEAALTPPWPTPMSLFYEMFADTRGYLQLMCH</sequence>
<dbReference type="InterPro" id="IPR000182">
    <property type="entry name" value="GNAT_dom"/>
</dbReference>
<evidence type="ECO:0000313" key="2">
    <source>
        <dbReference type="EMBL" id="MDU9005896.1"/>
    </source>
</evidence>